<name>A0A1L3MD86_9MICO</name>
<organism evidence="7 8">
    <name type="scientific">Janibacter indicus</name>
    <dbReference type="NCBI Taxonomy" id="857417"/>
    <lineage>
        <taxon>Bacteria</taxon>
        <taxon>Bacillati</taxon>
        <taxon>Actinomycetota</taxon>
        <taxon>Actinomycetes</taxon>
        <taxon>Micrococcales</taxon>
        <taxon>Intrasporangiaceae</taxon>
        <taxon>Janibacter</taxon>
    </lineage>
</organism>
<accession>A0A1L3MD86</accession>
<dbReference type="SUPFAM" id="SSF52172">
    <property type="entry name" value="CheY-like"/>
    <property type="match status" value="1"/>
</dbReference>
<evidence type="ECO:0000256" key="4">
    <source>
        <dbReference type="PROSITE-ProRule" id="PRU00169"/>
    </source>
</evidence>
<dbReference type="PANTHER" id="PTHR44688:SF16">
    <property type="entry name" value="DNA-BINDING TRANSCRIPTIONAL ACTIVATOR DEVR_DOSR"/>
    <property type="match status" value="1"/>
</dbReference>
<dbReference type="PROSITE" id="PS00622">
    <property type="entry name" value="HTH_LUXR_1"/>
    <property type="match status" value="1"/>
</dbReference>
<dbReference type="AlphaFoldDB" id="A0A1L3MD86"/>
<dbReference type="GO" id="GO:0003677">
    <property type="term" value="F:DNA binding"/>
    <property type="evidence" value="ECO:0007669"/>
    <property type="project" value="UniProtKB-KW"/>
</dbReference>
<dbReference type="Pfam" id="PF00196">
    <property type="entry name" value="GerE"/>
    <property type="match status" value="1"/>
</dbReference>
<evidence type="ECO:0000259" key="5">
    <source>
        <dbReference type="PROSITE" id="PS50043"/>
    </source>
</evidence>
<dbReference type="CDD" id="cd06170">
    <property type="entry name" value="LuxR_C_like"/>
    <property type="match status" value="1"/>
</dbReference>
<reference evidence="7 8" key="1">
    <citation type="submission" date="2015-11" db="EMBL/GenBank/DDBJ databases">
        <authorList>
            <person name="Zhang Y."/>
            <person name="Guo Z."/>
        </authorList>
    </citation>
    <scope>NUCLEOTIDE SEQUENCE [LARGE SCALE GENOMIC DNA]</scope>
    <source>
        <strain evidence="7 8">YFY001</strain>
    </source>
</reference>
<dbReference type="KEGG" id="jte:ASJ30_01150"/>
<feature type="domain" description="HTH luxR-type" evidence="5">
    <location>
        <begin position="136"/>
        <end position="201"/>
    </location>
</feature>
<dbReference type="GO" id="GO:0006355">
    <property type="term" value="P:regulation of DNA-templated transcription"/>
    <property type="evidence" value="ECO:0007669"/>
    <property type="project" value="InterPro"/>
</dbReference>
<dbReference type="InterPro" id="IPR000792">
    <property type="entry name" value="Tscrpt_reg_LuxR_C"/>
</dbReference>
<keyword evidence="1" id="KW-0805">Transcription regulation</keyword>
<evidence type="ECO:0000256" key="3">
    <source>
        <dbReference type="ARBA" id="ARBA00023163"/>
    </source>
</evidence>
<dbReference type="SUPFAM" id="SSF46894">
    <property type="entry name" value="C-terminal effector domain of the bipartite response regulators"/>
    <property type="match status" value="1"/>
</dbReference>
<feature type="domain" description="Response regulatory" evidence="6">
    <location>
        <begin position="6"/>
        <end position="117"/>
    </location>
</feature>
<evidence type="ECO:0000256" key="2">
    <source>
        <dbReference type="ARBA" id="ARBA00023125"/>
    </source>
</evidence>
<dbReference type="SMART" id="SM00421">
    <property type="entry name" value="HTH_LUXR"/>
    <property type="match status" value="1"/>
</dbReference>
<dbReference type="EMBL" id="CP013290">
    <property type="protein sequence ID" value="APH00309.1"/>
    <property type="molecule type" value="Genomic_DNA"/>
</dbReference>
<evidence type="ECO:0000256" key="1">
    <source>
        <dbReference type="ARBA" id="ARBA00023015"/>
    </source>
</evidence>
<dbReference type="GO" id="GO:0000160">
    <property type="term" value="P:phosphorelay signal transduction system"/>
    <property type="evidence" value="ECO:0007669"/>
    <property type="project" value="InterPro"/>
</dbReference>
<dbReference type="PANTHER" id="PTHR44688">
    <property type="entry name" value="DNA-BINDING TRANSCRIPTIONAL ACTIVATOR DEVR_DOSR"/>
    <property type="match status" value="1"/>
</dbReference>
<keyword evidence="3" id="KW-0804">Transcription</keyword>
<sequence length="203" mass="21454">MTPAVRVLVADADEWRREALVAVLAAEPDLEPCPPAATVGEVISTPGVDVVLLHGGLDRGHGPIDVVRAMRVARGPAWVVLTDDVDLTDEVITAGAHGCLAASSTPVQIGAAIRAAARGDVAEIDQPTTGPLVQRVRREVPPLTVREVEVLRLVAAGLGNQEIAERLYLSLSSVKSHLSHTYGRLGVRRREAAAAEARRQGLI</sequence>
<dbReference type="Gene3D" id="3.40.50.2300">
    <property type="match status" value="1"/>
</dbReference>
<evidence type="ECO:0000313" key="7">
    <source>
        <dbReference type="EMBL" id="APH00309.1"/>
    </source>
</evidence>
<dbReference type="Proteomes" id="UP000182938">
    <property type="component" value="Chromosome"/>
</dbReference>
<gene>
    <name evidence="7" type="ORF">ASJ30_01150</name>
</gene>
<protein>
    <submittedName>
        <fullName evidence="7">Uncharacterized protein</fullName>
    </submittedName>
</protein>
<dbReference type="PRINTS" id="PR00038">
    <property type="entry name" value="HTHLUXR"/>
</dbReference>
<keyword evidence="8" id="KW-1185">Reference proteome</keyword>
<dbReference type="InterPro" id="IPR001789">
    <property type="entry name" value="Sig_transdc_resp-reg_receiver"/>
</dbReference>
<dbReference type="InterPro" id="IPR011006">
    <property type="entry name" value="CheY-like_superfamily"/>
</dbReference>
<proteinExistence type="predicted"/>
<keyword evidence="2" id="KW-0238">DNA-binding</keyword>
<evidence type="ECO:0000259" key="6">
    <source>
        <dbReference type="PROSITE" id="PS50110"/>
    </source>
</evidence>
<evidence type="ECO:0000313" key="8">
    <source>
        <dbReference type="Proteomes" id="UP000182938"/>
    </source>
</evidence>
<dbReference type="InterPro" id="IPR016032">
    <property type="entry name" value="Sig_transdc_resp-reg_C-effctor"/>
</dbReference>
<dbReference type="PROSITE" id="PS50043">
    <property type="entry name" value="HTH_LUXR_2"/>
    <property type="match status" value="1"/>
</dbReference>
<dbReference type="PROSITE" id="PS50110">
    <property type="entry name" value="RESPONSE_REGULATORY"/>
    <property type="match status" value="1"/>
</dbReference>
<comment type="caution">
    <text evidence="4">Lacks conserved residue(s) required for the propagation of feature annotation.</text>
</comment>